<dbReference type="PROSITE" id="PS51044">
    <property type="entry name" value="ZF_SP_RING"/>
    <property type="match status" value="1"/>
</dbReference>
<comment type="caution">
    <text evidence="6">The sequence shown here is derived from an EMBL/GenBank/DDBJ whole genome shotgun (WGS) entry which is preliminary data.</text>
</comment>
<keyword evidence="3" id="KW-0862">Zinc</keyword>
<dbReference type="InterPro" id="IPR013083">
    <property type="entry name" value="Znf_RING/FYVE/PHD"/>
</dbReference>
<organism evidence="6 7">
    <name type="scientific">Tritrichomonas foetus</name>
    <dbReference type="NCBI Taxonomy" id="1144522"/>
    <lineage>
        <taxon>Eukaryota</taxon>
        <taxon>Metamonada</taxon>
        <taxon>Parabasalia</taxon>
        <taxon>Tritrichomonadida</taxon>
        <taxon>Tritrichomonadidae</taxon>
        <taxon>Tritrichomonas</taxon>
    </lineage>
</organism>
<dbReference type="PANTHER" id="PTHR10782">
    <property type="entry name" value="ZINC FINGER MIZ DOMAIN-CONTAINING PROTEIN"/>
    <property type="match status" value="1"/>
</dbReference>
<dbReference type="InterPro" id="IPR004181">
    <property type="entry name" value="Znf_MIZ"/>
</dbReference>
<dbReference type="GO" id="GO:0061665">
    <property type="term" value="F:SUMO ligase activity"/>
    <property type="evidence" value="ECO:0007669"/>
    <property type="project" value="TreeGrafter"/>
</dbReference>
<dbReference type="Pfam" id="PF02891">
    <property type="entry name" value="zf-MIZ"/>
    <property type="match status" value="1"/>
</dbReference>
<accession>A0A1J4L3N1</accession>
<dbReference type="RefSeq" id="XP_068369716.1">
    <property type="nucleotide sequence ID" value="XM_068513960.1"/>
</dbReference>
<evidence type="ECO:0000256" key="4">
    <source>
        <dbReference type="PROSITE-ProRule" id="PRU00452"/>
    </source>
</evidence>
<dbReference type="PANTHER" id="PTHR10782:SF4">
    <property type="entry name" value="TONALLI, ISOFORM E"/>
    <property type="match status" value="1"/>
</dbReference>
<evidence type="ECO:0000313" key="7">
    <source>
        <dbReference type="Proteomes" id="UP000179807"/>
    </source>
</evidence>
<gene>
    <name evidence="6" type="ORF">TRFO_41747</name>
</gene>
<reference evidence="6" key="1">
    <citation type="submission" date="2016-10" db="EMBL/GenBank/DDBJ databases">
        <authorList>
            <person name="Benchimol M."/>
            <person name="Almeida L.G."/>
            <person name="Vasconcelos A.T."/>
            <person name="Perreira-Neves A."/>
            <person name="Rosa I.A."/>
            <person name="Tasca T."/>
            <person name="Bogo M.R."/>
            <person name="de Souza W."/>
        </authorList>
    </citation>
    <scope>NUCLEOTIDE SEQUENCE [LARGE SCALE GENOMIC DNA]</scope>
    <source>
        <strain evidence="6">K</strain>
    </source>
</reference>
<dbReference type="VEuPathDB" id="TrichDB:TRFO_41747"/>
<dbReference type="CDD" id="cd16650">
    <property type="entry name" value="SP-RING_PIAS-like"/>
    <property type="match status" value="1"/>
</dbReference>
<dbReference type="GO" id="GO:0016925">
    <property type="term" value="P:protein sumoylation"/>
    <property type="evidence" value="ECO:0007669"/>
    <property type="project" value="TreeGrafter"/>
</dbReference>
<dbReference type="OrthoDB" id="10263264at2759"/>
<sequence length="311" mass="34520">MSFDRNSPQTEFGVSKAGKPKLRSVRLELPQNEFLNHFSPNPPHYSLPVQFTPGVNNQISSPQLSIQPPSQTSVASVANGGTLLSASILHTFPSHCEPSFACDIMTPNNAMPFTTQPPPSLLHPRFFLYSVSVNPVPQTHVKFIVNGKIINHFNTDHQPLDITDILLPFGQQNWLIVESGNIVVPFAVVGVWVSMMTMEELIQTIESKSHFILNEVATPCPITGAPIEIPAKGLQCNHQQCFDLVSYITLSQALNRWVCPVCRQQLPLDDLRVGVANQISSEARDNQASSPGIVWEESTTFFEDNDDFWTM</sequence>
<dbReference type="EMBL" id="MLAK01000099">
    <property type="protein sequence ID" value="OHT16580.1"/>
    <property type="molecule type" value="Genomic_DNA"/>
</dbReference>
<dbReference type="Gene3D" id="3.30.40.10">
    <property type="entry name" value="Zinc/RING finger domain, C3HC4 (zinc finger)"/>
    <property type="match status" value="1"/>
</dbReference>
<evidence type="ECO:0000259" key="5">
    <source>
        <dbReference type="PROSITE" id="PS51044"/>
    </source>
</evidence>
<name>A0A1J4L3N1_9EUKA</name>
<protein>
    <submittedName>
        <fullName evidence="6">MIZ zinc finger family protein</fullName>
    </submittedName>
</protein>
<proteinExistence type="predicted"/>
<keyword evidence="1" id="KW-0479">Metal-binding</keyword>
<dbReference type="GeneID" id="94848664"/>
<evidence type="ECO:0000256" key="2">
    <source>
        <dbReference type="ARBA" id="ARBA00022771"/>
    </source>
</evidence>
<feature type="domain" description="SP-RING-type" evidence="5">
    <location>
        <begin position="198"/>
        <end position="286"/>
    </location>
</feature>
<dbReference type="Proteomes" id="UP000179807">
    <property type="component" value="Unassembled WGS sequence"/>
</dbReference>
<dbReference type="GO" id="GO:0000785">
    <property type="term" value="C:chromatin"/>
    <property type="evidence" value="ECO:0007669"/>
    <property type="project" value="TreeGrafter"/>
</dbReference>
<dbReference type="GO" id="GO:0008270">
    <property type="term" value="F:zinc ion binding"/>
    <property type="evidence" value="ECO:0007669"/>
    <property type="project" value="UniProtKB-KW"/>
</dbReference>
<evidence type="ECO:0000256" key="1">
    <source>
        <dbReference type="ARBA" id="ARBA00022723"/>
    </source>
</evidence>
<dbReference type="AlphaFoldDB" id="A0A1J4L3N1"/>
<evidence type="ECO:0000256" key="3">
    <source>
        <dbReference type="ARBA" id="ARBA00022833"/>
    </source>
</evidence>
<evidence type="ECO:0000313" key="6">
    <source>
        <dbReference type="EMBL" id="OHT16580.1"/>
    </source>
</evidence>
<keyword evidence="2 4" id="KW-0863">Zinc-finger</keyword>
<keyword evidence="7" id="KW-1185">Reference proteome</keyword>